<keyword evidence="7" id="KW-1185">Reference proteome</keyword>
<keyword evidence="3 5" id="KW-1133">Transmembrane helix</keyword>
<keyword evidence="5" id="KW-0808">Transferase</keyword>
<comment type="catalytic activity">
    <reaction evidence="5">
        <text>[protein]-C-terminal S-[(2E,6E)-farnesyl]-L-cysteine + S-adenosyl-L-methionine = [protein]-C-terminal S-[(2E,6E)-farnesyl]-L-cysteine methyl ester + S-adenosyl-L-homocysteine</text>
        <dbReference type="Rhea" id="RHEA:21672"/>
        <dbReference type="Rhea" id="RHEA-COMP:12125"/>
        <dbReference type="Rhea" id="RHEA-COMP:12126"/>
        <dbReference type="ChEBI" id="CHEBI:57856"/>
        <dbReference type="ChEBI" id="CHEBI:59789"/>
        <dbReference type="ChEBI" id="CHEBI:90510"/>
        <dbReference type="ChEBI" id="CHEBI:90511"/>
        <dbReference type="EC" id="2.1.1.100"/>
    </reaction>
</comment>
<reference evidence="6" key="1">
    <citation type="journal article" date="2019" name="Plant J.">
        <title>Chlorella vulgaris genome assembly and annotation reveals the molecular basis for metabolic acclimation to high light conditions.</title>
        <authorList>
            <person name="Cecchin M."/>
            <person name="Marcolungo L."/>
            <person name="Rossato M."/>
            <person name="Girolomoni L."/>
            <person name="Cosentino E."/>
            <person name="Cuine S."/>
            <person name="Li-Beisson Y."/>
            <person name="Delledonne M."/>
            <person name="Ballottari M."/>
        </authorList>
    </citation>
    <scope>NUCLEOTIDE SEQUENCE</scope>
    <source>
        <strain evidence="6">211/11P</strain>
    </source>
</reference>
<evidence type="ECO:0000256" key="4">
    <source>
        <dbReference type="ARBA" id="ARBA00023136"/>
    </source>
</evidence>
<comment type="caution">
    <text evidence="6">The sequence shown here is derived from an EMBL/GenBank/DDBJ whole genome shotgun (WGS) entry which is preliminary data.</text>
</comment>
<name>A0A9D4YWN0_CHLVU</name>
<evidence type="ECO:0000313" key="6">
    <source>
        <dbReference type="EMBL" id="KAI3430510.1"/>
    </source>
</evidence>
<keyword evidence="5" id="KW-0256">Endoplasmic reticulum</keyword>
<keyword evidence="2 5" id="KW-0812">Transmembrane</keyword>
<dbReference type="PANTHER" id="PTHR43847">
    <property type="entry name" value="BLL3993 PROTEIN"/>
    <property type="match status" value="1"/>
</dbReference>
<dbReference type="EMBL" id="SIDB01000007">
    <property type="protein sequence ID" value="KAI3430510.1"/>
    <property type="molecule type" value="Genomic_DNA"/>
</dbReference>
<feature type="transmembrane region" description="Helical" evidence="5">
    <location>
        <begin position="168"/>
        <end position="185"/>
    </location>
</feature>
<dbReference type="OrthoDB" id="422086at2759"/>
<keyword evidence="4 5" id="KW-0472">Membrane</keyword>
<reference evidence="6" key="2">
    <citation type="submission" date="2020-11" db="EMBL/GenBank/DDBJ databases">
        <authorList>
            <person name="Cecchin M."/>
            <person name="Marcolungo L."/>
            <person name="Rossato M."/>
            <person name="Girolomoni L."/>
            <person name="Cosentino E."/>
            <person name="Cuine S."/>
            <person name="Li-Beisson Y."/>
            <person name="Delledonne M."/>
            <person name="Ballottari M."/>
        </authorList>
    </citation>
    <scope>NUCLEOTIDE SEQUENCE</scope>
    <source>
        <strain evidence="6">211/11P</strain>
        <tissue evidence="6">Whole cell</tissue>
    </source>
</reference>
<evidence type="ECO:0000256" key="5">
    <source>
        <dbReference type="RuleBase" id="RU362022"/>
    </source>
</evidence>
<feature type="transmembrane region" description="Helical" evidence="5">
    <location>
        <begin position="136"/>
        <end position="156"/>
    </location>
</feature>
<dbReference type="AlphaFoldDB" id="A0A9D4YWN0"/>
<dbReference type="PANTHER" id="PTHR43847:SF1">
    <property type="entry name" value="BLL3993 PROTEIN"/>
    <property type="match status" value="1"/>
</dbReference>
<keyword evidence="5" id="KW-0949">S-adenosyl-L-methionine</keyword>
<proteinExistence type="inferred from homology"/>
<dbReference type="EC" id="2.1.1.100" evidence="5"/>
<dbReference type="GO" id="GO:0005789">
    <property type="term" value="C:endoplasmic reticulum membrane"/>
    <property type="evidence" value="ECO:0007669"/>
    <property type="project" value="UniProtKB-SubCell"/>
</dbReference>
<sequence>MAQSGTRGIKTAQPRGPRTRTSKLLCMALLTAAALYNCRSPNYLDPSAGDKPADAYIGNRLAAALVVQAGIVLIMAAAYFLAQNSPARRPWKATEAAAALACIGGTALRVWCFATLGRLFTYEVGVRAGHSLVGEGPYALLLHPSYTGTALVGLGFSAYTGIMRRRPTALVISAVVLGAIALRIANEERVLAEHFGDAWREHASTRWRLIPMIL</sequence>
<dbReference type="InterPro" id="IPR007269">
    <property type="entry name" value="ICMT_MeTrfase"/>
</dbReference>
<dbReference type="Proteomes" id="UP001055712">
    <property type="component" value="Unassembled WGS sequence"/>
</dbReference>
<gene>
    <name evidence="6" type="ORF">D9Q98_005105</name>
</gene>
<comment type="caution">
    <text evidence="5">Lacks conserved residue(s) required for the propagation of feature annotation.</text>
</comment>
<dbReference type="GO" id="GO:0032259">
    <property type="term" value="P:methylation"/>
    <property type="evidence" value="ECO:0007669"/>
    <property type="project" value="UniProtKB-KW"/>
</dbReference>
<dbReference type="Gene3D" id="1.20.120.1630">
    <property type="match status" value="1"/>
</dbReference>
<organism evidence="6 7">
    <name type="scientific">Chlorella vulgaris</name>
    <name type="common">Green alga</name>
    <dbReference type="NCBI Taxonomy" id="3077"/>
    <lineage>
        <taxon>Eukaryota</taxon>
        <taxon>Viridiplantae</taxon>
        <taxon>Chlorophyta</taxon>
        <taxon>core chlorophytes</taxon>
        <taxon>Trebouxiophyceae</taxon>
        <taxon>Chlorellales</taxon>
        <taxon>Chlorellaceae</taxon>
        <taxon>Chlorella clade</taxon>
        <taxon>Chlorella</taxon>
    </lineage>
</organism>
<feature type="transmembrane region" description="Helical" evidence="5">
    <location>
        <begin position="61"/>
        <end position="82"/>
    </location>
</feature>
<accession>A0A9D4YWN0</accession>
<evidence type="ECO:0000256" key="2">
    <source>
        <dbReference type="ARBA" id="ARBA00022692"/>
    </source>
</evidence>
<evidence type="ECO:0000256" key="3">
    <source>
        <dbReference type="ARBA" id="ARBA00022989"/>
    </source>
</evidence>
<comment type="subcellular location">
    <subcellularLocation>
        <location evidence="5">Endoplasmic reticulum membrane</location>
        <topology evidence="5">Multi-pass membrane protein</topology>
    </subcellularLocation>
    <subcellularLocation>
        <location evidence="1">Membrane</location>
        <topology evidence="1">Multi-pass membrane protein</topology>
    </subcellularLocation>
</comment>
<protein>
    <recommendedName>
        <fullName evidence="5">Protein-S-isoprenylcysteine O-methyltransferase</fullName>
        <ecNumber evidence="5">2.1.1.100</ecNumber>
    </recommendedName>
</protein>
<keyword evidence="5" id="KW-0489">Methyltransferase</keyword>
<dbReference type="InterPro" id="IPR052527">
    <property type="entry name" value="Metal_cation-efflux_comp"/>
</dbReference>
<comment type="similarity">
    <text evidence="5">Belongs to the class VI-like SAM-binding methyltransferase superfamily. Isoprenylcysteine carboxyl methyltransferase family.</text>
</comment>
<dbReference type="Pfam" id="PF04140">
    <property type="entry name" value="ICMT"/>
    <property type="match status" value="1"/>
</dbReference>
<evidence type="ECO:0000256" key="1">
    <source>
        <dbReference type="ARBA" id="ARBA00004141"/>
    </source>
</evidence>
<dbReference type="GO" id="GO:0004671">
    <property type="term" value="F:protein C-terminal S-isoprenylcysteine carboxyl O-methyltransferase activity"/>
    <property type="evidence" value="ECO:0007669"/>
    <property type="project" value="UniProtKB-EC"/>
</dbReference>
<evidence type="ECO:0000313" key="7">
    <source>
        <dbReference type="Proteomes" id="UP001055712"/>
    </source>
</evidence>
<comment type="cofactor">
    <cofactor evidence="5">
        <name>Zn(2+)</name>
        <dbReference type="ChEBI" id="CHEBI:29105"/>
    </cofactor>
    <text evidence="5">Divalent metal cations. Probably Zn(2+).</text>
</comment>